<dbReference type="SUPFAM" id="SSF56281">
    <property type="entry name" value="Metallo-hydrolase/oxidoreductase"/>
    <property type="match status" value="1"/>
</dbReference>
<gene>
    <name evidence="2" type="ORF">GTA51_01725</name>
</gene>
<evidence type="ECO:0000259" key="1">
    <source>
        <dbReference type="SMART" id="SM00849"/>
    </source>
</evidence>
<evidence type="ECO:0000313" key="3">
    <source>
        <dbReference type="Proteomes" id="UP000482487"/>
    </source>
</evidence>
<dbReference type="Gene3D" id="3.60.15.10">
    <property type="entry name" value="Ribonuclease Z/Hydroxyacylglutathione hydrolase-like"/>
    <property type="match status" value="1"/>
</dbReference>
<dbReference type="Proteomes" id="UP000482487">
    <property type="component" value="Unassembled WGS sequence"/>
</dbReference>
<evidence type="ECO:0000313" key="2">
    <source>
        <dbReference type="EMBL" id="MYL81855.1"/>
    </source>
</evidence>
<proteinExistence type="predicted"/>
<organism evidence="2 3">
    <name type="scientific">Solidesulfovibrio aerotolerans</name>
    <dbReference type="NCBI Taxonomy" id="295255"/>
    <lineage>
        <taxon>Bacteria</taxon>
        <taxon>Pseudomonadati</taxon>
        <taxon>Thermodesulfobacteriota</taxon>
        <taxon>Desulfovibrionia</taxon>
        <taxon>Desulfovibrionales</taxon>
        <taxon>Desulfovibrionaceae</taxon>
        <taxon>Solidesulfovibrio</taxon>
    </lineage>
</organism>
<dbReference type="PANTHER" id="PTHR13754:SF13">
    <property type="entry name" value="METALLO-BETA-LACTAMASE SUPERFAMILY PROTEIN (AFU_ORTHOLOGUE AFUA_3G07630)"/>
    <property type="match status" value="1"/>
</dbReference>
<sequence length="275" mass="29073">MTQRTLHIIMDNRAEGETLAFEHGWSAWLNLGSDGAWLWDTGQTGEFLNNATKMGINPLDATGVALSHGHYDHAGGLPTLLAQGFVGPVVAHPDFMAVRYSRRGPSTFRSIGIGDSRLQNTPCHFLPTKDLRELAPGVVFVTGITRRPGAFTATSDLFLDTAGLVPDAVPDDACLVIKKPQGPLVLLGCCHSGLGNTLFHLSNRLGVSSFHTVVGGLHLSGAPVAVVEETAAALNHFGVQHLFPGHCTGEIAVKALRACFSGEIIATGSGLRIDP</sequence>
<dbReference type="GO" id="GO:0016787">
    <property type="term" value="F:hydrolase activity"/>
    <property type="evidence" value="ECO:0007669"/>
    <property type="project" value="UniProtKB-KW"/>
</dbReference>
<keyword evidence="3" id="KW-1185">Reference proteome</keyword>
<accession>A0A7C9N3P6</accession>
<reference evidence="2 3" key="1">
    <citation type="submission" date="2020-01" db="EMBL/GenBank/DDBJ databases">
        <title>Genome sequence of Desulfovibrio aerotolerans DSM 16695(T).</title>
        <authorList>
            <person name="Karnachuk O."/>
            <person name="Avakyan M."/>
            <person name="Mardanov A."/>
            <person name="Kadnikov V."/>
            <person name="Ravin N."/>
        </authorList>
    </citation>
    <scope>NUCLEOTIDE SEQUENCE [LARGE SCALE GENOMIC DNA]</scope>
    <source>
        <strain evidence="2 3">DSM 16695</strain>
    </source>
</reference>
<dbReference type="SMART" id="SM00849">
    <property type="entry name" value="Lactamase_B"/>
    <property type="match status" value="1"/>
</dbReference>
<comment type="caution">
    <text evidence="2">The sequence shown here is derived from an EMBL/GenBank/DDBJ whole genome shotgun (WGS) entry which is preliminary data.</text>
</comment>
<dbReference type="GO" id="GO:0016740">
    <property type="term" value="F:transferase activity"/>
    <property type="evidence" value="ECO:0007669"/>
    <property type="project" value="TreeGrafter"/>
</dbReference>
<dbReference type="InterPro" id="IPR041712">
    <property type="entry name" value="DHPS-like_MBL-fold"/>
</dbReference>
<feature type="domain" description="Metallo-beta-lactamase" evidence="1">
    <location>
        <begin position="23"/>
        <end position="246"/>
    </location>
</feature>
<dbReference type="CDD" id="cd07713">
    <property type="entry name" value="DHPS-like_MBL-fold"/>
    <property type="match status" value="1"/>
</dbReference>
<keyword evidence="2" id="KW-0378">Hydrolase</keyword>
<dbReference type="OrthoDB" id="9803916at2"/>
<dbReference type="AlphaFoldDB" id="A0A7C9N3P6"/>
<dbReference type="EMBL" id="WVUD01000002">
    <property type="protein sequence ID" value="MYL81855.1"/>
    <property type="molecule type" value="Genomic_DNA"/>
</dbReference>
<protein>
    <submittedName>
        <fullName evidence="2">MBL fold metallo-hydrolase</fullName>
    </submittedName>
</protein>
<name>A0A7C9N3P6_9BACT</name>
<dbReference type="InterPro" id="IPR036866">
    <property type="entry name" value="RibonucZ/Hydroxyglut_hydro"/>
</dbReference>
<dbReference type="Pfam" id="PF00753">
    <property type="entry name" value="Lactamase_B"/>
    <property type="match status" value="1"/>
</dbReference>
<dbReference type="InterPro" id="IPR001279">
    <property type="entry name" value="Metallo-B-lactamas"/>
</dbReference>
<dbReference type="RefSeq" id="WP_160958156.1">
    <property type="nucleotide sequence ID" value="NZ_WVUD01000002.1"/>
</dbReference>
<dbReference type="InterPro" id="IPR052926">
    <property type="entry name" value="Metallo-beta-lactamase_dom"/>
</dbReference>
<dbReference type="PANTHER" id="PTHR13754">
    <property type="entry name" value="METALLO-BETA-LACTAMASE SUPERFAMILY PROTEIN"/>
    <property type="match status" value="1"/>
</dbReference>